<evidence type="ECO:0000313" key="1">
    <source>
        <dbReference type="EMBL" id="GLW52552.1"/>
    </source>
</evidence>
<dbReference type="EMBL" id="BSRX01000002">
    <property type="protein sequence ID" value="GLW52552.1"/>
    <property type="molecule type" value="Genomic_DNA"/>
</dbReference>
<dbReference type="AlphaFoldDB" id="A0A9W6PCQ1"/>
<accession>A0A9W6PCQ1</accession>
<dbReference type="Proteomes" id="UP001165143">
    <property type="component" value="Unassembled WGS sequence"/>
</dbReference>
<organism evidence="1 2">
    <name type="scientific">Kitasatospora phosalacinea</name>
    <dbReference type="NCBI Taxonomy" id="2065"/>
    <lineage>
        <taxon>Bacteria</taxon>
        <taxon>Bacillati</taxon>
        <taxon>Actinomycetota</taxon>
        <taxon>Actinomycetes</taxon>
        <taxon>Kitasatosporales</taxon>
        <taxon>Streptomycetaceae</taxon>
        <taxon>Kitasatospora</taxon>
    </lineage>
</organism>
<gene>
    <name evidence="1" type="ORF">Kpho01_05630</name>
</gene>
<comment type="caution">
    <text evidence="1">The sequence shown here is derived from an EMBL/GenBank/DDBJ whole genome shotgun (WGS) entry which is preliminary data.</text>
</comment>
<name>A0A9W6PCQ1_9ACTN</name>
<evidence type="ECO:0000313" key="2">
    <source>
        <dbReference type="Proteomes" id="UP001165143"/>
    </source>
</evidence>
<reference evidence="1" key="1">
    <citation type="submission" date="2023-02" db="EMBL/GenBank/DDBJ databases">
        <title>Kitasatospora phosalacinea NBRC 14362.</title>
        <authorList>
            <person name="Ichikawa N."/>
            <person name="Sato H."/>
            <person name="Tonouchi N."/>
        </authorList>
    </citation>
    <scope>NUCLEOTIDE SEQUENCE</scope>
    <source>
        <strain evidence="1">NBRC 14362</strain>
    </source>
</reference>
<proteinExistence type="predicted"/>
<sequence>MQAFGPVAVAGGSGGQTVAQWPTGGGAVGIGGLTWGKGLFKGAPETGARTAPAVR</sequence>
<protein>
    <submittedName>
        <fullName evidence="1">Uncharacterized protein</fullName>
    </submittedName>
</protein>